<keyword evidence="6 11" id="KW-0812">Transmembrane</keyword>
<keyword evidence="14" id="KW-1185">Reference proteome</keyword>
<feature type="transmembrane region" description="Helical" evidence="11">
    <location>
        <begin position="110"/>
        <end position="130"/>
    </location>
</feature>
<keyword evidence="4 11" id="KW-1003">Cell membrane</keyword>
<reference evidence="13 14" key="1">
    <citation type="submission" date="2019-11" db="EMBL/GenBank/DDBJ databases">
        <authorList>
            <person name="Dong K."/>
        </authorList>
    </citation>
    <scope>NUCLEOTIDE SEQUENCE [LARGE SCALE GENOMIC DNA]</scope>
    <source>
        <strain evidence="13 14">NBRC 112902</strain>
    </source>
</reference>
<dbReference type="OrthoDB" id="8479094at2"/>
<dbReference type="Pfam" id="PF01061">
    <property type="entry name" value="ABC2_membrane"/>
    <property type="match status" value="1"/>
</dbReference>
<feature type="domain" description="ABC transmembrane type-2" evidence="12">
    <location>
        <begin position="22"/>
        <end position="243"/>
    </location>
</feature>
<sequence length="250" mass="27785">MGRTVLALMLREMATTYGRSVGGYLWAILDPVLGIALLSLLFSLALRRPLIGENFALFYASGYLPFAMFNSLSQKMARSVQFSKPFMAYPCVTFMDTLIARLLLNGLTDIIVAAIVVTGILVIYGLPFWVDLGPLALTMVLAIFLAAGIGTLNCFIMTSFPAYERIWSILTRPLFLISGIFFTFDSIPKIAQDILWYNPLVHLIGLMRKGLYPTYGGEYISPGYVAVVAAVTLFFGLLLLVRHFKRLLEN</sequence>
<keyword evidence="10 11" id="KW-0472">Membrane</keyword>
<evidence type="ECO:0000256" key="3">
    <source>
        <dbReference type="ARBA" id="ARBA00022448"/>
    </source>
</evidence>
<dbReference type="GO" id="GO:0043190">
    <property type="term" value="C:ATP-binding cassette (ABC) transporter complex"/>
    <property type="evidence" value="ECO:0007669"/>
    <property type="project" value="InterPro"/>
</dbReference>
<name>A0A844HRT9_9RHOB</name>
<evidence type="ECO:0000256" key="6">
    <source>
        <dbReference type="ARBA" id="ARBA00022692"/>
    </source>
</evidence>
<evidence type="ECO:0000256" key="2">
    <source>
        <dbReference type="ARBA" id="ARBA00007783"/>
    </source>
</evidence>
<dbReference type="PROSITE" id="PS51012">
    <property type="entry name" value="ABC_TM2"/>
    <property type="match status" value="1"/>
</dbReference>
<proteinExistence type="inferred from homology"/>
<keyword evidence="7" id="KW-0972">Capsule biogenesis/degradation</keyword>
<gene>
    <name evidence="13" type="ORF">GL300_25505</name>
</gene>
<dbReference type="EMBL" id="WMIG01000041">
    <property type="protein sequence ID" value="MTH62536.1"/>
    <property type="molecule type" value="Genomic_DNA"/>
</dbReference>
<feature type="transmembrane region" description="Helical" evidence="11">
    <location>
        <begin position="166"/>
        <end position="187"/>
    </location>
</feature>
<dbReference type="PRINTS" id="PR00164">
    <property type="entry name" value="ABC2TRNSPORT"/>
</dbReference>
<evidence type="ECO:0000256" key="11">
    <source>
        <dbReference type="RuleBase" id="RU361157"/>
    </source>
</evidence>
<evidence type="ECO:0000259" key="12">
    <source>
        <dbReference type="PROSITE" id="PS51012"/>
    </source>
</evidence>
<comment type="subcellular location">
    <subcellularLocation>
        <location evidence="11">Cell inner membrane</location>
        <topology evidence="11">Multi-pass membrane protein</topology>
    </subcellularLocation>
    <subcellularLocation>
        <location evidence="1">Cell membrane</location>
        <topology evidence="1">Multi-pass membrane protein</topology>
    </subcellularLocation>
</comment>
<evidence type="ECO:0000256" key="8">
    <source>
        <dbReference type="ARBA" id="ARBA00022989"/>
    </source>
</evidence>
<evidence type="ECO:0000256" key="1">
    <source>
        <dbReference type="ARBA" id="ARBA00004651"/>
    </source>
</evidence>
<keyword evidence="3 11" id="KW-0813">Transport</keyword>
<evidence type="ECO:0000256" key="9">
    <source>
        <dbReference type="ARBA" id="ARBA00023047"/>
    </source>
</evidence>
<dbReference type="PANTHER" id="PTHR30413">
    <property type="entry name" value="INNER MEMBRANE TRANSPORT PERMEASE"/>
    <property type="match status" value="1"/>
</dbReference>
<protein>
    <recommendedName>
        <fullName evidence="11">Transport permease protein</fullName>
    </recommendedName>
</protein>
<keyword evidence="9" id="KW-0625">Polysaccharide transport</keyword>
<dbReference type="PANTHER" id="PTHR30413:SF10">
    <property type="entry name" value="CAPSULE POLYSACCHARIDE EXPORT INNER-MEMBRANE PROTEIN CTRC"/>
    <property type="match status" value="1"/>
</dbReference>
<comment type="similarity">
    <text evidence="2 11">Belongs to the ABC-2 integral membrane protein family.</text>
</comment>
<dbReference type="GO" id="GO:0015774">
    <property type="term" value="P:polysaccharide transport"/>
    <property type="evidence" value="ECO:0007669"/>
    <property type="project" value="UniProtKB-KW"/>
</dbReference>
<evidence type="ECO:0000256" key="7">
    <source>
        <dbReference type="ARBA" id="ARBA00022903"/>
    </source>
</evidence>
<dbReference type="InterPro" id="IPR047817">
    <property type="entry name" value="ABC2_TM_bact-type"/>
</dbReference>
<dbReference type="Proteomes" id="UP000449846">
    <property type="component" value="Unassembled WGS sequence"/>
</dbReference>
<dbReference type="InterPro" id="IPR000412">
    <property type="entry name" value="ABC_2_transport"/>
</dbReference>
<feature type="transmembrane region" description="Helical" evidence="11">
    <location>
        <begin position="137"/>
        <end position="160"/>
    </location>
</feature>
<feature type="transmembrane region" description="Helical" evidence="11">
    <location>
        <begin position="56"/>
        <end position="74"/>
    </location>
</feature>
<feature type="transmembrane region" description="Helical" evidence="11">
    <location>
        <begin position="21"/>
        <end position="44"/>
    </location>
</feature>
<organism evidence="13 14">
    <name type="scientific">Paracoccus litorisediminis</name>
    <dbReference type="NCBI Taxonomy" id="2006130"/>
    <lineage>
        <taxon>Bacteria</taxon>
        <taxon>Pseudomonadati</taxon>
        <taxon>Pseudomonadota</taxon>
        <taxon>Alphaproteobacteria</taxon>
        <taxon>Rhodobacterales</taxon>
        <taxon>Paracoccaceae</taxon>
        <taxon>Paracoccus</taxon>
    </lineage>
</organism>
<evidence type="ECO:0000256" key="5">
    <source>
        <dbReference type="ARBA" id="ARBA00022597"/>
    </source>
</evidence>
<comment type="caution">
    <text evidence="13">The sequence shown here is derived from an EMBL/GenBank/DDBJ whole genome shotgun (WGS) entry which is preliminary data.</text>
</comment>
<feature type="transmembrane region" description="Helical" evidence="11">
    <location>
        <begin position="223"/>
        <end position="241"/>
    </location>
</feature>
<evidence type="ECO:0000256" key="10">
    <source>
        <dbReference type="ARBA" id="ARBA00023136"/>
    </source>
</evidence>
<dbReference type="AlphaFoldDB" id="A0A844HRT9"/>
<evidence type="ECO:0000256" key="4">
    <source>
        <dbReference type="ARBA" id="ARBA00022475"/>
    </source>
</evidence>
<dbReference type="GO" id="GO:0140359">
    <property type="term" value="F:ABC-type transporter activity"/>
    <property type="evidence" value="ECO:0007669"/>
    <property type="project" value="InterPro"/>
</dbReference>
<dbReference type="GO" id="GO:0015920">
    <property type="term" value="P:lipopolysaccharide transport"/>
    <property type="evidence" value="ECO:0007669"/>
    <property type="project" value="TreeGrafter"/>
</dbReference>
<evidence type="ECO:0000313" key="13">
    <source>
        <dbReference type="EMBL" id="MTH62536.1"/>
    </source>
</evidence>
<evidence type="ECO:0000313" key="14">
    <source>
        <dbReference type="Proteomes" id="UP000449846"/>
    </source>
</evidence>
<keyword evidence="8 11" id="KW-1133">Transmembrane helix</keyword>
<accession>A0A844HRT9</accession>
<dbReference type="InterPro" id="IPR013525">
    <property type="entry name" value="ABC2_TM"/>
</dbReference>
<keyword evidence="5" id="KW-0762">Sugar transport</keyword>